<sequence length="228" mass="24387">MDNVQAEVGLEFNKTVSSDQIPKDDLIIKTLVQAVNTPNNFNLTIDANSIQITKSPNATTSSPTKAPATPVTTAKIPATTASVTGVGTTAEQLTIRRLTFRSAGETFMNDLLNPSSSAFQIRATLIKQTLEPIYQKAFTSFRSLKVVLFSNGSIYNTMDLQFESSSVPNGNQISDVLVGAASSITAFNIESASISVNGIQVSHGVEHRISVLTATLLVLLSWLLSSLH</sequence>
<evidence type="ECO:0000313" key="2">
    <source>
        <dbReference type="Proteomes" id="UP000504611"/>
    </source>
</evidence>
<dbReference type="AlphaFoldDB" id="A0A6I9Q363"/>
<dbReference type="InterPro" id="IPR000082">
    <property type="entry name" value="SEA_dom"/>
</dbReference>
<dbReference type="RefSeq" id="XP_010794898.1">
    <property type="nucleotide sequence ID" value="XM_010796596.1"/>
</dbReference>
<dbReference type="PROSITE" id="PS50024">
    <property type="entry name" value="SEA"/>
    <property type="match status" value="1"/>
</dbReference>
<evidence type="ECO:0000313" key="3">
    <source>
        <dbReference type="RefSeq" id="XP_010794898.1"/>
    </source>
</evidence>
<dbReference type="Proteomes" id="UP000504611">
    <property type="component" value="Unplaced"/>
</dbReference>
<proteinExistence type="predicted"/>
<gene>
    <name evidence="3" type="primary">LOC104967176</name>
</gene>
<evidence type="ECO:0000259" key="1">
    <source>
        <dbReference type="PROSITE" id="PS50024"/>
    </source>
</evidence>
<reference evidence="3" key="1">
    <citation type="submission" date="2025-08" db="UniProtKB">
        <authorList>
            <consortium name="RefSeq"/>
        </authorList>
    </citation>
    <scope>IDENTIFICATION</scope>
    <source>
        <tissue evidence="3">Muscle</tissue>
    </source>
</reference>
<accession>A0A6I9Q363</accession>
<protein>
    <recommendedName>
        <fullName evidence="1">SEA domain-containing protein</fullName>
    </recommendedName>
</protein>
<dbReference type="OrthoDB" id="8965174at2759"/>
<keyword evidence="2" id="KW-1185">Reference proteome</keyword>
<dbReference type="InterPro" id="IPR036364">
    <property type="entry name" value="SEA_dom_sf"/>
</dbReference>
<organism evidence="2 3">
    <name type="scientific">Notothenia coriiceps</name>
    <name type="common">black rockcod</name>
    <dbReference type="NCBI Taxonomy" id="8208"/>
    <lineage>
        <taxon>Eukaryota</taxon>
        <taxon>Metazoa</taxon>
        <taxon>Chordata</taxon>
        <taxon>Craniata</taxon>
        <taxon>Vertebrata</taxon>
        <taxon>Euteleostomi</taxon>
        <taxon>Actinopterygii</taxon>
        <taxon>Neopterygii</taxon>
        <taxon>Teleostei</taxon>
        <taxon>Neoteleostei</taxon>
        <taxon>Acanthomorphata</taxon>
        <taxon>Eupercaria</taxon>
        <taxon>Perciformes</taxon>
        <taxon>Notothenioidei</taxon>
        <taxon>Nototheniidae</taxon>
        <taxon>Notothenia</taxon>
    </lineage>
</organism>
<dbReference type="SUPFAM" id="SSF82671">
    <property type="entry name" value="SEA domain"/>
    <property type="match status" value="1"/>
</dbReference>
<dbReference type="Pfam" id="PF01390">
    <property type="entry name" value="SEA"/>
    <property type="match status" value="1"/>
</dbReference>
<feature type="domain" description="SEA" evidence="1">
    <location>
        <begin position="92"/>
        <end position="201"/>
    </location>
</feature>
<dbReference type="GeneID" id="104967176"/>
<name>A0A6I9Q363_9TELE</name>
<dbReference type="KEGG" id="ncc:104967176"/>
<dbReference type="Gene3D" id="3.30.70.960">
    <property type="entry name" value="SEA domain"/>
    <property type="match status" value="1"/>
</dbReference>